<organism evidence="2 4">
    <name type="scientific">Glycomyces lechevalierae</name>
    <dbReference type="NCBI Taxonomy" id="256034"/>
    <lineage>
        <taxon>Bacteria</taxon>
        <taxon>Bacillati</taxon>
        <taxon>Actinomycetota</taxon>
        <taxon>Actinomycetes</taxon>
        <taxon>Glycomycetales</taxon>
        <taxon>Glycomycetaceae</taxon>
        <taxon>Glycomyces</taxon>
    </lineage>
</organism>
<dbReference type="GO" id="GO:0008168">
    <property type="term" value="F:methyltransferase activity"/>
    <property type="evidence" value="ECO:0007669"/>
    <property type="project" value="UniProtKB-KW"/>
</dbReference>
<comment type="caution">
    <text evidence="2">The sequence shown here is derived from an EMBL/GenBank/DDBJ whole genome shotgun (WGS) entry which is preliminary data.</text>
</comment>
<dbReference type="PIRSF" id="PIRSF034653">
    <property type="entry name" value="Mtase_yjhp_prd"/>
    <property type="match status" value="1"/>
</dbReference>
<reference evidence="3 5" key="2">
    <citation type="submission" date="2023-07" db="EMBL/GenBank/DDBJ databases">
        <title>Sequencing the genomes of 1000 actinobacteria strains.</title>
        <authorList>
            <person name="Klenk H.-P."/>
        </authorList>
    </citation>
    <scope>NUCLEOTIDE SEQUENCE [LARGE SCALE GENOMIC DNA]</scope>
    <source>
        <strain evidence="3 5">DSM 44724</strain>
    </source>
</reference>
<evidence type="ECO:0000313" key="4">
    <source>
        <dbReference type="Proteomes" id="UP001145799"/>
    </source>
</evidence>
<dbReference type="GO" id="GO:0032259">
    <property type="term" value="P:methylation"/>
    <property type="evidence" value="ECO:0007669"/>
    <property type="project" value="UniProtKB-KW"/>
</dbReference>
<name>A0A9X3PR09_9ACTN</name>
<evidence type="ECO:0000313" key="3">
    <source>
        <dbReference type="EMBL" id="MDR7337324.1"/>
    </source>
</evidence>
<sequence length="248" mass="27339">MDLPLSIVIGESSHRIHNPVDSRKLAALGEALRLPPGLTMLDLASGSGEMLCTWARDHGISGTGVDISTAFTARAQARAAELGVADRCAFIHGDAAGYVASEPVDLAACIGATWIGGGTAGTVALLEQSLKPNGLMLIGECYWRQDPPDDATVKGCYAESRDSFFDLPGLFDHFDALGYDVVEMVLADQDSWDRYAAPHWLNIRRWLDENPGHELEDEMRHKLDVERRNHVRYQRDYLGWGIFALMKR</sequence>
<dbReference type="InterPro" id="IPR041698">
    <property type="entry name" value="Methyltransf_25"/>
</dbReference>
<evidence type="ECO:0000313" key="2">
    <source>
        <dbReference type="EMBL" id="MDA1388233.1"/>
    </source>
</evidence>
<reference evidence="2" key="1">
    <citation type="submission" date="2022-12" db="EMBL/GenBank/DDBJ databases">
        <title>Gycomyces niveus sp.nov., a novel actinomycete isolated from soil in Shouguang.</title>
        <authorList>
            <person name="Yang X."/>
        </authorList>
    </citation>
    <scope>NUCLEOTIDE SEQUENCE</scope>
    <source>
        <strain evidence="2">DSM 44724</strain>
    </source>
</reference>
<dbReference type="Gene3D" id="3.40.50.150">
    <property type="entry name" value="Vaccinia Virus protein VP39"/>
    <property type="match status" value="1"/>
</dbReference>
<keyword evidence="2" id="KW-0489">Methyltransferase</keyword>
<feature type="domain" description="Methyltransferase" evidence="1">
    <location>
        <begin position="41"/>
        <end position="134"/>
    </location>
</feature>
<keyword evidence="5" id="KW-1185">Reference proteome</keyword>
<proteinExistence type="predicted"/>
<dbReference type="Pfam" id="PF13649">
    <property type="entry name" value="Methyltransf_25"/>
    <property type="match status" value="1"/>
</dbReference>
<keyword evidence="2" id="KW-0808">Transferase</keyword>
<dbReference type="EMBL" id="JAPZVQ010000025">
    <property type="protein sequence ID" value="MDA1388233.1"/>
    <property type="molecule type" value="Genomic_DNA"/>
</dbReference>
<dbReference type="EMBL" id="JAVDYD010000001">
    <property type="protein sequence ID" value="MDR7337324.1"/>
    <property type="molecule type" value="Genomic_DNA"/>
</dbReference>
<dbReference type="RefSeq" id="WP_270124735.1">
    <property type="nucleotide sequence ID" value="NZ_BAAAOM010000002.1"/>
</dbReference>
<dbReference type="SUPFAM" id="SSF53335">
    <property type="entry name" value="S-adenosyl-L-methionine-dependent methyltransferases"/>
    <property type="match status" value="1"/>
</dbReference>
<gene>
    <name evidence="3" type="ORF">J2S69_001043</name>
    <name evidence="2" type="ORF">O2L01_24780</name>
</gene>
<dbReference type="CDD" id="cd02440">
    <property type="entry name" value="AdoMet_MTases"/>
    <property type="match status" value="1"/>
</dbReference>
<dbReference type="AlphaFoldDB" id="A0A9X3PR09"/>
<dbReference type="Proteomes" id="UP001145799">
    <property type="component" value="Unassembled WGS sequence"/>
</dbReference>
<protein>
    <submittedName>
        <fullName evidence="2 3">SAM-dependent methyltransferase</fullName>
    </submittedName>
</protein>
<evidence type="ECO:0000259" key="1">
    <source>
        <dbReference type="Pfam" id="PF13649"/>
    </source>
</evidence>
<dbReference type="Proteomes" id="UP001183604">
    <property type="component" value="Unassembled WGS sequence"/>
</dbReference>
<dbReference type="InterPro" id="IPR017031">
    <property type="entry name" value="Pre_MeTrfase_YjhP"/>
</dbReference>
<dbReference type="InterPro" id="IPR029063">
    <property type="entry name" value="SAM-dependent_MTases_sf"/>
</dbReference>
<accession>A0A9X3PR09</accession>
<evidence type="ECO:0000313" key="5">
    <source>
        <dbReference type="Proteomes" id="UP001183604"/>
    </source>
</evidence>